<evidence type="ECO:0000313" key="5">
    <source>
        <dbReference type="Proteomes" id="UP000311469"/>
    </source>
</evidence>
<dbReference type="EMBL" id="CP041016">
    <property type="protein sequence ID" value="QDC36560.1"/>
    <property type="molecule type" value="Genomic_DNA"/>
</dbReference>
<dbReference type="Proteomes" id="UP000311469">
    <property type="component" value="Chromosome cSF1"/>
</dbReference>
<evidence type="ECO:0000256" key="1">
    <source>
        <dbReference type="ARBA" id="ARBA00007613"/>
    </source>
</evidence>
<dbReference type="PANTHER" id="PTHR30203:SF25">
    <property type="entry name" value="OUTER MEMBRANE PROTEIN-RELATED"/>
    <property type="match status" value="1"/>
</dbReference>
<evidence type="ECO:0000256" key="3">
    <source>
        <dbReference type="SAM" id="Coils"/>
    </source>
</evidence>
<dbReference type="Gene3D" id="1.20.1600.10">
    <property type="entry name" value="Outer membrane efflux proteins (OEP)"/>
    <property type="match status" value="1"/>
</dbReference>
<dbReference type="InterPro" id="IPR003423">
    <property type="entry name" value="OMP_efflux"/>
</dbReference>
<name>A0A5B8CES3_SPHSA</name>
<keyword evidence="2" id="KW-1134">Transmembrane beta strand</keyword>
<keyword evidence="2" id="KW-0472">Membrane</keyword>
<keyword evidence="3" id="KW-0175">Coiled coil</keyword>
<dbReference type="NCBIfam" id="TIGR01845">
    <property type="entry name" value="outer_NodT"/>
    <property type="match status" value="1"/>
</dbReference>
<keyword evidence="2" id="KW-0449">Lipoprotein</keyword>
<dbReference type="GO" id="GO:0015562">
    <property type="term" value="F:efflux transmembrane transporter activity"/>
    <property type="evidence" value="ECO:0007669"/>
    <property type="project" value="InterPro"/>
</dbReference>
<comment type="subcellular location">
    <subcellularLocation>
        <location evidence="2">Cell membrane</location>
        <topology evidence="2">Lipid-anchor</topology>
    </subcellularLocation>
</comment>
<keyword evidence="2" id="KW-0564">Palmitate</keyword>
<dbReference type="SUPFAM" id="SSF56954">
    <property type="entry name" value="Outer membrane efflux proteins (OEP)"/>
    <property type="match status" value="1"/>
</dbReference>
<evidence type="ECO:0000313" key="4">
    <source>
        <dbReference type="EMBL" id="QDC36560.1"/>
    </source>
</evidence>
<gene>
    <name evidence="4" type="ORF">FIL70_04165</name>
</gene>
<dbReference type="InterPro" id="IPR010131">
    <property type="entry name" value="MdtP/NodT-like"/>
</dbReference>
<dbReference type="GO" id="GO:0005886">
    <property type="term" value="C:plasma membrane"/>
    <property type="evidence" value="ECO:0007669"/>
    <property type="project" value="UniProtKB-SubCell"/>
</dbReference>
<keyword evidence="2" id="KW-0812">Transmembrane</keyword>
<dbReference type="Gene3D" id="2.20.200.10">
    <property type="entry name" value="Outer membrane efflux proteins (OEP)"/>
    <property type="match status" value="1"/>
</dbReference>
<reference evidence="4 5" key="1">
    <citation type="submission" date="2019-06" db="EMBL/GenBank/DDBJ databases">
        <title>Genome organization and adaptive potential of archetypical organophosphate degarding Sphingobium fuliginis ATCC 27551.</title>
        <authorList>
            <person name="Sarwar A."/>
            <person name="Parthasarathy S."/>
            <person name="Singh C."/>
            <person name="Siddavattam D."/>
        </authorList>
    </citation>
    <scope>NUCLEOTIDE SEQUENCE [LARGE SCALE GENOMIC DNA]</scope>
    <source>
        <strain evidence="4 5">ATCC 27551</strain>
    </source>
</reference>
<dbReference type="KEGG" id="sufl:FIL70_04165"/>
<dbReference type="PANTHER" id="PTHR30203">
    <property type="entry name" value="OUTER MEMBRANE CATION EFFLUX PROTEIN"/>
    <property type="match status" value="1"/>
</dbReference>
<proteinExistence type="inferred from homology"/>
<sequence length="482" mass="50070">MLRCSQIRFQVELLSMRVPSPLSSLLLLPALGACVMGPDFEQAPAPPVSMGDAFARAGEVPASATPRLASWWQGLDDPVLDKLIARALASSPSLEIAEARVRQARSQVRGARAALAPVVGAGAGAGEIRAPALVTGGEARSSSLFVAGFDALWEIDIFGGQRRGVEAAQGQYDASRADAEDARLSLTAEVARRYLAMRAAQHRLGLAHRALVNSQEIGRLTMQLEGAGKVSRIEREQADRGVEAKRQAVAALEAEQNDQKDALAVLVGEAPGALDAMLDPTGAIPLPPTEIAVGDPSAMLARRPDIRAAEQRLRAANAGIGMAEAARMPRIGLAGVIGLGGPMKGDMASADNLFSLAGPTLQWNVADFGRGAAGVDKARAGRDEADAGYRAAVLAALQDAESSLNRYGEARKGFGAATRSALSAGVSADLADQSWRAGRSSALVALSARNEQLGADDARIQAQVGLVGQFVALQKSLAMGVN</sequence>
<comment type="similarity">
    <text evidence="1 2">Belongs to the outer membrane factor (OMF) (TC 1.B.17) family.</text>
</comment>
<protein>
    <submittedName>
        <fullName evidence="4">Efflux transporter outer membrane subunit</fullName>
    </submittedName>
</protein>
<accession>A0A5B8CES3</accession>
<evidence type="ECO:0000256" key="2">
    <source>
        <dbReference type="RuleBase" id="RU362097"/>
    </source>
</evidence>
<dbReference type="Pfam" id="PF02321">
    <property type="entry name" value="OEP"/>
    <property type="match status" value="2"/>
</dbReference>
<feature type="coiled-coil region" evidence="3">
    <location>
        <begin position="235"/>
        <end position="262"/>
    </location>
</feature>
<dbReference type="PROSITE" id="PS51257">
    <property type="entry name" value="PROKAR_LIPOPROTEIN"/>
    <property type="match status" value="1"/>
</dbReference>
<dbReference type="AlphaFoldDB" id="A0A5B8CES3"/>
<organism evidence="4 5">
    <name type="scientific">Sphingobium fuliginis ATCC 27551</name>
    <dbReference type="NCBI Taxonomy" id="1208342"/>
    <lineage>
        <taxon>Bacteria</taxon>
        <taxon>Pseudomonadati</taxon>
        <taxon>Pseudomonadota</taxon>
        <taxon>Alphaproteobacteria</taxon>
        <taxon>Sphingomonadales</taxon>
        <taxon>Sphingomonadaceae</taxon>
        <taxon>Sphingobium</taxon>
    </lineage>
</organism>